<evidence type="ECO:0000313" key="1">
    <source>
        <dbReference type="EMBL" id="MBX34960.1"/>
    </source>
</evidence>
<sequence>MPDTGPVYLLPWNPMKAGIKRTVEGDQLVGGFLLLIFMIDCQTESPL</sequence>
<dbReference type="EMBL" id="GGEC01054476">
    <property type="protein sequence ID" value="MBX34960.1"/>
    <property type="molecule type" value="Transcribed_RNA"/>
</dbReference>
<accession>A0A2P2MXL0</accession>
<name>A0A2P2MXL0_RHIMU</name>
<proteinExistence type="predicted"/>
<protein>
    <submittedName>
        <fullName evidence="1">Uncharacterized protein</fullName>
    </submittedName>
</protein>
<organism evidence="1">
    <name type="scientific">Rhizophora mucronata</name>
    <name type="common">Asiatic mangrove</name>
    <dbReference type="NCBI Taxonomy" id="61149"/>
    <lineage>
        <taxon>Eukaryota</taxon>
        <taxon>Viridiplantae</taxon>
        <taxon>Streptophyta</taxon>
        <taxon>Embryophyta</taxon>
        <taxon>Tracheophyta</taxon>
        <taxon>Spermatophyta</taxon>
        <taxon>Magnoliopsida</taxon>
        <taxon>eudicotyledons</taxon>
        <taxon>Gunneridae</taxon>
        <taxon>Pentapetalae</taxon>
        <taxon>rosids</taxon>
        <taxon>fabids</taxon>
        <taxon>Malpighiales</taxon>
        <taxon>Rhizophoraceae</taxon>
        <taxon>Rhizophora</taxon>
    </lineage>
</organism>
<dbReference type="AlphaFoldDB" id="A0A2P2MXL0"/>
<reference evidence="1" key="1">
    <citation type="submission" date="2018-02" db="EMBL/GenBank/DDBJ databases">
        <title>Rhizophora mucronata_Transcriptome.</title>
        <authorList>
            <person name="Meera S.P."/>
            <person name="Sreeshan A."/>
            <person name="Augustine A."/>
        </authorList>
    </citation>
    <scope>NUCLEOTIDE SEQUENCE</scope>
    <source>
        <tissue evidence="1">Leaf</tissue>
    </source>
</reference>